<comment type="caution">
    <text evidence="1">The sequence shown here is derived from an EMBL/GenBank/DDBJ whole genome shotgun (WGS) entry which is preliminary data.</text>
</comment>
<evidence type="ECO:0000313" key="2">
    <source>
        <dbReference type="Proteomes" id="UP001201812"/>
    </source>
</evidence>
<proteinExistence type="predicted"/>
<organism evidence="1 2">
    <name type="scientific">Ditylenchus destructor</name>
    <dbReference type="NCBI Taxonomy" id="166010"/>
    <lineage>
        <taxon>Eukaryota</taxon>
        <taxon>Metazoa</taxon>
        <taxon>Ecdysozoa</taxon>
        <taxon>Nematoda</taxon>
        <taxon>Chromadorea</taxon>
        <taxon>Rhabditida</taxon>
        <taxon>Tylenchina</taxon>
        <taxon>Tylenchomorpha</taxon>
        <taxon>Sphaerularioidea</taxon>
        <taxon>Anguinidae</taxon>
        <taxon>Anguininae</taxon>
        <taxon>Ditylenchus</taxon>
    </lineage>
</organism>
<dbReference type="EMBL" id="JAKKPZ010000002">
    <property type="protein sequence ID" value="KAI1726541.1"/>
    <property type="molecule type" value="Genomic_DNA"/>
</dbReference>
<reference evidence="1" key="1">
    <citation type="submission" date="2022-01" db="EMBL/GenBank/DDBJ databases">
        <title>Genome Sequence Resource for Two Populations of Ditylenchus destructor, the Migratory Endoparasitic Phytonematode.</title>
        <authorList>
            <person name="Zhang H."/>
            <person name="Lin R."/>
            <person name="Xie B."/>
        </authorList>
    </citation>
    <scope>NUCLEOTIDE SEQUENCE</scope>
    <source>
        <strain evidence="1">BazhouSP</strain>
    </source>
</reference>
<sequence length="135" mass="15439">MMETLQSKSNLVDQDCPRGFAAWRRPWSSRISGSHKSRQNRSLSGRPVPIVLSRRDEAIDVSHARIRAAQRNLPFYVTHVTHGCHVFTTRTTKKMETGKHHSHCCGLFDKIFANNGWFLCDKNVMVLYVGLQTDV</sequence>
<dbReference type="AlphaFoldDB" id="A0AAD4R6R3"/>
<name>A0AAD4R6R3_9BILA</name>
<accession>A0AAD4R6R3</accession>
<keyword evidence="2" id="KW-1185">Reference proteome</keyword>
<dbReference type="Proteomes" id="UP001201812">
    <property type="component" value="Unassembled WGS sequence"/>
</dbReference>
<protein>
    <submittedName>
        <fullName evidence="1">Uncharacterized protein</fullName>
    </submittedName>
</protein>
<gene>
    <name evidence="1" type="ORF">DdX_03263</name>
</gene>
<evidence type="ECO:0000313" key="1">
    <source>
        <dbReference type="EMBL" id="KAI1726541.1"/>
    </source>
</evidence>